<sequence length="185" mass="20968">MSLHASMMSGKYSRARFTPSNVDESLFGDLKKTRDPDPVTEFDPPWVDNGKAKTKSPPKPLLFYTPNRPSSSRSSSRANSSSRSTPQRKYKPVKFTPSYVDENLFGDRNARRSNSPPPREFDPPWAKEEDNGRNNPILFDYSRKNLVFDDREVLTNRSGVSTPGSGRLRPGSTTREKSTSKPPWR</sequence>
<comment type="subcellular location">
    <subcellularLocation>
        <location evidence="2">Cytoplasm</location>
    </subcellularLocation>
    <subcellularLocation>
        <location evidence="1">Nucleus</location>
    </subcellularLocation>
</comment>
<dbReference type="GO" id="GO:0007219">
    <property type="term" value="P:Notch signaling pathway"/>
    <property type="evidence" value="ECO:0007669"/>
    <property type="project" value="UniProtKB-KW"/>
</dbReference>
<dbReference type="PhylomeDB" id="A7RSW9"/>
<evidence type="ECO:0000256" key="8">
    <source>
        <dbReference type="ARBA" id="ARBA00022976"/>
    </source>
</evidence>
<evidence type="ECO:0000256" key="10">
    <source>
        <dbReference type="ARBA" id="ARBA00024957"/>
    </source>
</evidence>
<evidence type="ECO:0000256" key="12">
    <source>
        <dbReference type="SAM" id="MobiDB-lite"/>
    </source>
</evidence>
<dbReference type="GO" id="GO:0005634">
    <property type="term" value="C:nucleus"/>
    <property type="evidence" value="ECO:0000318"/>
    <property type="project" value="GO_Central"/>
</dbReference>
<gene>
    <name evidence="13" type="ORF">NEMVEDRAFT_v1g201641</name>
</gene>
<evidence type="ECO:0000256" key="7">
    <source>
        <dbReference type="ARBA" id="ARBA00022902"/>
    </source>
</evidence>
<dbReference type="GO" id="GO:0015631">
    <property type="term" value="F:tubulin binding"/>
    <property type="evidence" value="ECO:0000318"/>
    <property type="project" value="GO_Central"/>
</dbReference>
<dbReference type="Pfam" id="PF17066">
    <property type="entry name" value="RITA"/>
    <property type="match status" value="1"/>
</dbReference>
<evidence type="ECO:0000256" key="6">
    <source>
        <dbReference type="ARBA" id="ARBA00022490"/>
    </source>
</evidence>
<dbReference type="InParanoid" id="A7RSW9"/>
<feature type="region of interest" description="Disordered" evidence="12">
    <location>
        <begin position="1"/>
        <end position="137"/>
    </location>
</feature>
<keyword evidence="8" id="KW-0914">Notch signaling pathway</keyword>
<comment type="function">
    <text evidence="10">Tubulin-binding protein that acts as a negative regulator of Notch signaling pathway. Shuttles between the cytoplasm and the nucleus and mediates the nuclear export of RBPJ/RBPSUH, thereby preventing the interaction between RBPJ/RBPSUH and NICD product of Notch proteins (Notch intracellular domain), leading to down-regulate Notch-mediated transcription. May play a role in neurogenesis.</text>
</comment>
<accession>A7RSW9</accession>
<feature type="compositionally biased region" description="Basic and acidic residues" evidence="12">
    <location>
        <begin position="119"/>
        <end position="132"/>
    </location>
</feature>
<protein>
    <recommendedName>
        <fullName evidence="5">RBPJ-interacting and tubulin-associated protein 1</fullName>
    </recommendedName>
    <alternativeName>
        <fullName evidence="11">RBPJ-interacting and tubulin-associated protein</fullName>
    </alternativeName>
</protein>
<feature type="region of interest" description="Disordered" evidence="12">
    <location>
        <begin position="153"/>
        <end position="185"/>
    </location>
</feature>
<evidence type="ECO:0000256" key="3">
    <source>
        <dbReference type="ARBA" id="ARBA00010906"/>
    </source>
</evidence>
<dbReference type="GO" id="GO:0045746">
    <property type="term" value="P:negative regulation of Notch signaling pathway"/>
    <property type="evidence" value="ECO:0000318"/>
    <property type="project" value="GO_Central"/>
</dbReference>
<feature type="compositionally biased region" description="Low complexity" evidence="12">
    <location>
        <begin position="66"/>
        <end position="84"/>
    </location>
</feature>
<evidence type="ECO:0000313" key="13">
    <source>
        <dbReference type="EMBL" id="EDO45533.1"/>
    </source>
</evidence>
<dbReference type="GO" id="GO:0005737">
    <property type="term" value="C:cytoplasm"/>
    <property type="evidence" value="ECO:0000318"/>
    <property type="project" value="GO_Central"/>
</dbReference>
<name>A7RSW9_NEMVE</name>
<dbReference type="AlphaFoldDB" id="A7RSW9"/>
<organism evidence="13 14">
    <name type="scientific">Nematostella vectensis</name>
    <name type="common">Starlet sea anemone</name>
    <dbReference type="NCBI Taxonomy" id="45351"/>
    <lineage>
        <taxon>Eukaryota</taxon>
        <taxon>Metazoa</taxon>
        <taxon>Cnidaria</taxon>
        <taxon>Anthozoa</taxon>
        <taxon>Hexacorallia</taxon>
        <taxon>Actiniaria</taxon>
        <taxon>Edwardsiidae</taxon>
        <taxon>Nematostella</taxon>
    </lineage>
</organism>
<dbReference type="HOGENOM" id="CLU_1462982_0_0_1"/>
<evidence type="ECO:0000256" key="11">
    <source>
        <dbReference type="ARBA" id="ARBA00031318"/>
    </source>
</evidence>
<dbReference type="Proteomes" id="UP000001593">
    <property type="component" value="Unassembled WGS sequence"/>
</dbReference>
<keyword evidence="7" id="KW-0524">Neurogenesis</keyword>
<dbReference type="EMBL" id="DS469535">
    <property type="protein sequence ID" value="EDO45533.1"/>
    <property type="molecule type" value="Genomic_DNA"/>
</dbReference>
<proteinExistence type="inferred from homology"/>
<evidence type="ECO:0000256" key="9">
    <source>
        <dbReference type="ARBA" id="ARBA00023242"/>
    </source>
</evidence>
<evidence type="ECO:0000313" key="14">
    <source>
        <dbReference type="Proteomes" id="UP000001593"/>
    </source>
</evidence>
<feature type="compositionally biased region" description="Polar residues" evidence="12">
    <location>
        <begin position="155"/>
        <end position="164"/>
    </location>
</feature>
<reference evidence="13 14" key="1">
    <citation type="journal article" date="2007" name="Science">
        <title>Sea anemone genome reveals ancestral eumetazoan gene repertoire and genomic organization.</title>
        <authorList>
            <person name="Putnam N.H."/>
            <person name="Srivastava M."/>
            <person name="Hellsten U."/>
            <person name="Dirks B."/>
            <person name="Chapman J."/>
            <person name="Salamov A."/>
            <person name="Terry A."/>
            <person name="Shapiro H."/>
            <person name="Lindquist E."/>
            <person name="Kapitonov V.V."/>
            <person name="Jurka J."/>
            <person name="Genikhovich G."/>
            <person name="Grigoriev I.V."/>
            <person name="Lucas S.M."/>
            <person name="Steele R.E."/>
            <person name="Finnerty J.R."/>
            <person name="Technau U."/>
            <person name="Martindale M.Q."/>
            <person name="Rokhsar D.S."/>
        </authorList>
    </citation>
    <scope>NUCLEOTIDE SEQUENCE [LARGE SCALE GENOMIC DNA]</scope>
    <source>
        <strain evidence="14">CH2 X CH6</strain>
    </source>
</reference>
<evidence type="ECO:0000256" key="4">
    <source>
        <dbReference type="ARBA" id="ARBA00011667"/>
    </source>
</evidence>
<evidence type="ECO:0000256" key="2">
    <source>
        <dbReference type="ARBA" id="ARBA00004496"/>
    </source>
</evidence>
<comment type="similarity">
    <text evidence="3">Belongs to the RITA family.</text>
</comment>
<dbReference type="InterPro" id="IPR031418">
    <property type="entry name" value="RITA1"/>
</dbReference>
<dbReference type="GO" id="GO:0051168">
    <property type="term" value="P:nuclear export"/>
    <property type="evidence" value="ECO:0000318"/>
    <property type="project" value="GO_Central"/>
</dbReference>
<evidence type="ECO:0000256" key="1">
    <source>
        <dbReference type="ARBA" id="ARBA00004123"/>
    </source>
</evidence>
<keyword evidence="9" id="KW-0539">Nucleus</keyword>
<dbReference type="GO" id="GO:0007399">
    <property type="term" value="P:nervous system development"/>
    <property type="evidence" value="ECO:0007669"/>
    <property type="project" value="UniProtKB-KW"/>
</dbReference>
<keyword evidence="6" id="KW-0963">Cytoplasm</keyword>
<comment type="subunit">
    <text evidence="4">Interacts with RBPJ/RBPSUH.</text>
</comment>
<dbReference type="PANTHER" id="PTHR34917:SF1">
    <property type="entry name" value="RBPJ-INTERACTING AND TUBULIN-ASSOCIATED PROTEIN 1"/>
    <property type="match status" value="1"/>
</dbReference>
<dbReference type="PANTHER" id="PTHR34917">
    <property type="entry name" value="RBPJ-INTERACTING AND TUBULIN-ASSOCIATED PROTEIN 1"/>
    <property type="match status" value="1"/>
</dbReference>
<evidence type="ECO:0000256" key="5">
    <source>
        <dbReference type="ARBA" id="ARBA00014447"/>
    </source>
</evidence>
<keyword evidence="14" id="KW-1185">Reference proteome</keyword>